<keyword evidence="2" id="KW-0378">Hydrolase</keyword>
<proteinExistence type="predicted"/>
<evidence type="ECO:0000259" key="1">
    <source>
        <dbReference type="Pfam" id="PF00753"/>
    </source>
</evidence>
<dbReference type="InterPro" id="IPR036866">
    <property type="entry name" value="RibonucZ/Hydroxyglut_hydro"/>
</dbReference>
<organism evidence="2 3">
    <name type="scientific">Sphingobium yanoikuyae</name>
    <name type="common">Sphingomonas yanoikuyae</name>
    <dbReference type="NCBI Taxonomy" id="13690"/>
    <lineage>
        <taxon>Bacteria</taxon>
        <taxon>Pseudomonadati</taxon>
        <taxon>Pseudomonadota</taxon>
        <taxon>Alphaproteobacteria</taxon>
        <taxon>Sphingomonadales</taxon>
        <taxon>Sphingomonadaceae</taxon>
        <taxon>Sphingobium</taxon>
    </lineage>
</organism>
<evidence type="ECO:0000313" key="3">
    <source>
        <dbReference type="Proteomes" id="UP000502611"/>
    </source>
</evidence>
<gene>
    <name evidence="2" type="ORF">HH800_11435</name>
</gene>
<dbReference type="InterPro" id="IPR001279">
    <property type="entry name" value="Metallo-B-lactamas"/>
</dbReference>
<dbReference type="EMBL" id="CP053021">
    <property type="protein sequence ID" value="QJR02744.1"/>
    <property type="molecule type" value="Genomic_DNA"/>
</dbReference>
<accession>A0A6M4G838</accession>
<dbReference type="Proteomes" id="UP000502611">
    <property type="component" value="Chromosome"/>
</dbReference>
<dbReference type="GO" id="GO:0016787">
    <property type="term" value="F:hydrolase activity"/>
    <property type="evidence" value="ECO:0007669"/>
    <property type="project" value="UniProtKB-KW"/>
</dbReference>
<dbReference type="AlphaFoldDB" id="A0A6M4G838"/>
<dbReference type="Gene3D" id="3.60.15.10">
    <property type="entry name" value="Ribonuclease Z/Hydroxyacylglutathione hydrolase-like"/>
    <property type="match status" value="1"/>
</dbReference>
<protein>
    <submittedName>
        <fullName evidence="2">MBL fold metallo-hydrolase</fullName>
    </submittedName>
</protein>
<evidence type="ECO:0000313" key="2">
    <source>
        <dbReference type="EMBL" id="QJR02744.1"/>
    </source>
</evidence>
<dbReference type="RefSeq" id="WP_169861143.1">
    <property type="nucleotide sequence ID" value="NZ_CP053021.1"/>
</dbReference>
<dbReference type="Pfam" id="PF00753">
    <property type="entry name" value="Lactamase_B"/>
    <property type="match status" value="1"/>
</dbReference>
<sequence length="509" mass="56672">MRAARLRESIAADHEVAKWRQFPVAQQAVLDLVEGRRRYECWISENPGEFLECLHRAFRNRSSRLSRDDSEAWSRIMNGIILGHHRIQFAVGQGGFHVGGLTRLAASRTLFEEWAERKELARADFLYIYDCGSHPLKHVEAEISYFLRRSGSRQLDFLFLSHFDGDHISGIPALIGDGKLKVATVVIPYVDDLEKVVAFARAAARYEPVPEFFKNLVVDTVGTFKNLGADRILLMGSDDGPGPDAPLADPIGGGSEDLPWKLGPLGDEAVEVRSTGRDSFYVRNGVIDVEGSVEKDLQIAWRFLPYVQHADEDAKELFAEIAETLLGWDDGTFRQRIRDSEERQKLITEQAAVLGEAYRRAFGNKNATSLSLYSGPAEPSRVGATVICPGLSPQPQAKIGWLGTGDAPLRKAANVEAFESHYAELLDAVSTFMFPHHGSIHNSNYKRLIGDADIYFAAADPVRDDWEHPAPKLRKAVEDAGKSFHQVSSARSSRLEEAMILFCPPNELD</sequence>
<feature type="domain" description="Metallo-beta-lactamase" evidence="1">
    <location>
        <begin position="124"/>
        <end position="243"/>
    </location>
</feature>
<reference evidence="2 3" key="1">
    <citation type="submission" date="2020-04" db="EMBL/GenBank/DDBJ databases">
        <title>The Whole Genome Analysis of High salt-tolerant Sphingobium yanoikuyae YC-XJ2 with Aryl organophosphorus flame retardants (aryl-OPFRs)-degrading capacity and characteristics of Related phosphotriesterase.</title>
        <authorList>
            <person name="Li X."/>
        </authorList>
    </citation>
    <scope>NUCLEOTIDE SEQUENCE [LARGE SCALE GENOMIC DNA]</scope>
    <source>
        <strain evidence="2 3">YC-XJ2</strain>
    </source>
</reference>
<dbReference type="SUPFAM" id="SSF56281">
    <property type="entry name" value="Metallo-hydrolase/oxidoreductase"/>
    <property type="match status" value="1"/>
</dbReference>
<name>A0A6M4G838_SPHYA</name>